<dbReference type="RefSeq" id="WP_102883008.1">
    <property type="nucleotide sequence ID" value="NZ_CP010725.1"/>
</dbReference>
<evidence type="ECO:0000313" key="1">
    <source>
        <dbReference type="EMBL" id="AUQ97902.1"/>
    </source>
</evidence>
<organism evidence="1 2">
    <name type="scientific">Phaeobacter inhibens</name>
    <dbReference type="NCBI Taxonomy" id="221822"/>
    <lineage>
        <taxon>Bacteria</taxon>
        <taxon>Pseudomonadati</taxon>
        <taxon>Pseudomonadota</taxon>
        <taxon>Alphaproteobacteria</taxon>
        <taxon>Rhodobacterales</taxon>
        <taxon>Roseobacteraceae</taxon>
        <taxon>Phaeobacter</taxon>
    </lineage>
</organism>
<sequence length="416" mass="44851">MTLDTRLPLMAQQPDIVNALSRSSMAAQQTNQVRSQNALRNLFQTQGADIAAGQPQALNALAQLDPMQAVQMQSAQQNMQSRAQMMEQRRIAFKREGEAYAASLDARTRAAEAARVEQGLQQGMLLYKRGDLNGINQLFETVGEPPIESLDEFPVVAAQYEGLLGQLKAVRELNAPPKPADEYGRYVAEERAAGRQPLDRIQYAQAKRGSGFSFTAPDGSVFSMGGATSPQGPGVTVDDDGGLVSNPEYQSMPEGVDFSDATGAPGFISQLGNTISDALGTGLIAPNNERATQAMENLSTNTMVTLADGVAGKPSNFLLQEFQKLSSTPNSVWQGEGRTRERLNQTRSMLEQAIMMNQDVANTSETATMRSKARANIARLSRLLSDYDVVIDSFGKRETGSAGSTTQSGISWSVVE</sequence>
<evidence type="ECO:0000313" key="2">
    <source>
        <dbReference type="Proteomes" id="UP000236447"/>
    </source>
</evidence>
<reference evidence="1 2" key="1">
    <citation type="journal article" date="2017" name="Front. Microbiol.">
        <title>Phaeobacter piscinae sp. nov., a species of the Roseobacter group and potential aquaculture probiont.</title>
        <authorList>
            <person name="Sonnenschein E.C."/>
            <person name="Phippen C.B.W."/>
            <person name="Nielsen K.F."/>
            <person name="Mateiu R.V."/>
            <person name="Melchiorsen J."/>
            <person name="Gram L."/>
            <person name="Overmann J."/>
            <person name="Freese H.M."/>
        </authorList>
    </citation>
    <scope>NUCLEOTIDE SEQUENCE [LARGE SCALE GENOMIC DNA]</scope>
    <source>
        <strain evidence="1 2">P88</strain>
    </source>
</reference>
<dbReference type="Proteomes" id="UP000236447">
    <property type="component" value="Chromosome"/>
</dbReference>
<protein>
    <submittedName>
        <fullName evidence="1">Uncharacterized protein</fullName>
    </submittedName>
</protein>
<gene>
    <name evidence="1" type="ORF">PhaeoP88_00505</name>
</gene>
<proteinExistence type="predicted"/>
<name>A0A2I7K5N6_9RHOB</name>
<dbReference type="AlphaFoldDB" id="A0A2I7K5N6"/>
<dbReference type="EMBL" id="CP010725">
    <property type="protein sequence ID" value="AUQ97902.1"/>
    <property type="molecule type" value="Genomic_DNA"/>
</dbReference>
<accession>A0A2I7K5N6</accession>
<reference evidence="1 2" key="2">
    <citation type="journal article" date="2017" name="Genome Biol. Evol.">
        <title>Trajectories and Drivers of Genome Evolution in Surface-Associated Marine Phaeobacter.</title>
        <authorList>
            <person name="Freese H.M."/>
            <person name="Sikorski J."/>
            <person name="Bunk B."/>
            <person name="Scheuner C."/>
            <person name="Meier-Kolthoff J.P."/>
            <person name="Sproer C."/>
            <person name="Gram L."/>
            <person name="Overmann J."/>
        </authorList>
    </citation>
    <scope>NUCLEOTIDE SEQUENCE [LARGE SCALE GENOMIC DNA]</scope>
    <source>
        <strain evidence="1 2">P88</strain>
    </source>
</reference>